<evidence type="ECO:0000256" key="5">
    <source>
        <dbReference type="SAM" id="MobiDB-lite"/>
    </source>
</evidence>
<feature type="domain" description="RCK N-terminal" evidence="6">
    <location>
        <begin position="224"/>
        <end position="343"/>
    </location>
</feature>
<dbReference type="InterPro" id="IPR050721">
    <property type="entry name" value="Trk_Ktr_HKT_K-transport"/>
</dbReference>
<keyword evidence="3" id="KW-0630">Potassium</keyword>
<evidence type="ECO:0000313" key="7">
    <source>
        <dbReference type="EMBL" id="AYM52697.1"/>
    </source>
</evidence>
<feature type="compositionally biased region" description="Gly residues" evidence="5">
    <location>
        <begin position="443"/>
        <end position="455"/>
    </location>
</feature>
<dbReference type="InterPro" id="IPR036291">
    <property type="entry name" value="NAD(P)-bd_dom_sf"/>
</dbReference>
<reference evidence="7" key="1">
    <citation type="journal article" date="2018" name="J. Ind. Microbiol. Biotechnol.">
        <title>Genome mining reveals uncommon alkylpyrones as type III PKS products from myxobacteria.</title>
        <authorList>
            <person name="Hug J.J."/>
            <person name="Panter F."/>
            <person name="Krug D."/>
            <person name="Muller R."/>
        </authorList>
    </citation>
    <scope>NUCLEOTIDE SEQUENCE</scope>
    <source>
        <strain evidence="7">MNa10638</strain>
    </source>
</reference>
<dbReference type="InterPro" id="IPR006036">
    <property type="entry name" value="K_uptake_TrkA"/>
</dbReference>
<dbReference type="NCBIfam" id="NF007039">
    <property type="entry name" value="PRK09496.3-2"/>
    <property type="match status" value="1"/>
</dbReference>
<keyword evidence="1" id="KW-0813">Transport</keyword>
<organism evidence="7">
    <name type="scientific">Pseudenhygromyxa salsuginis</name>
    <dbReference type="NCBI Taxonomy" id="442868"/>
    <lineage>
        <taxon>Bacteria</taxon>
        <taxon>Pseudomonadati</taxon>
        <taxon>Myxococcota</taxon>
        <taxon>Polyangia</taxon>
        <taxon>Nannocystales</taxon>
        <taxon>Nannocystaceae</taxon>
        <taxon>Pseudenhygromyxa</taxon>
    </lineage>
</organism>
<keyword evidence="4" id="KW-0406">Ion transport</keyword>
<protein>
    <submittedName>
        <fullName evidence="7">Potassium transporter peripheral membrane component</fullName>
    </submittedName>
</protein>
<dbReference type="EMBL" id="MH908882">
    <property type="protein sequence ID" value="AYM52697.1"/>
    <property type="molecule type" value="Genomic_DNA"/>
</dbReference>
<dbReference type="PROSITE" id="PS51201">
    <property type="entry name" value="RCK_N"/>
    <property type="match status" value="2"/>
</dbReference>
<accession>A0A3S7UVD2</accession>
<evidence type="ECO:0000256" key="3">
    <source>
        <dbReference type="ARBA" id="ARBA00022958"/>
    </source>
</evidence>
<keyword evidence="2" id="KW-0633">Potassium transport</keyword>
<evidence type="ECO:0000256" key="1">
    <source>
        <dbReference type="ARBA" id="ARBA00022448"/>
    </source>
</evidence>
<dbReference type="PRINTS" id="PR00335">
    <property type="entry name" value="KUPTAKETRKA"/>
</dbReference>
<dbReference type="GO" id="GO:0015079">
    <property type="term" value="F:potassium ion transmembrane transporter activity"/>
    <property type="evidence" value="ECO:0007669"/>
    <property type="project" value="InterPro"/>
</dbReference>
<dbReference type="SUPFAM" id="SSF51735">
    <property type="entry name" value="NAD(P)-binding Rossmann-fold domains"/>
    <property type="match status" value="2"/>
</dbReference>
<sequence>MRIVIIGAGEVGRHLARSLQNEAELILVDASAKVLAEAEEGLDALTLVGDGTHRSTLSRAEVHRAALVVAVTPDDAVNLVAAALAKRMGAKETVARVDDPAFYETELALERGALGIDVVLCASRLVGVELLRRLAEVRARQVIPCAAGVVHVASHVLGEDSPLVSRGRSRAASWPEPVRAVVRAGQLRSVAEVEHAELGDVVLIAGPPLTLLEVLHDMTPAEGSVKTTIVGGGDVGVQLARLLGPRGLLDRLIELDRSRCWALAEQLDKVQILHGDGTNLAFLREEQVGRADALLAVTGSDEANLMTSLLAREIGVDQVFALVHRPGYAGVYSHLGVSGTVSPHETISQVIHWLRQALGAVIVGHWPLAGIAVEVVELRPGEEGVKIADLPLPPGTIPLQIAGSELRAPKPRAVLHADDHLIVAVPSGRVPMLEKAMRKRGRGSSGAGSGSGGSG</sequence>
<feature type="domain" description="RCK N-terminal" evidence="6">
    <location>
        <begin position="1"/>
        <end position="120"/>
    </location>
</feature>
<feature type="region of interest" description="Disordered" evidence="5">
    <location>
        <begin position="436"/>
        <end position="455"/>
    </location>
</feature>
<dbReference type="GO" id="GO:0005886">
    <property type="term" value="C:plasma membrane"/>
    <property type="evidence" value="ECO:0007669"/>
    <property type="project" value="InterPro"/>
</dbReference>
<dbReference type="Gene3D" id="3.40.50.720">
    <property type="entry name" value="NAD(P)-binding Rossmann-like Domain"/>
    <property type="match status" value="2"/>
</dbReference>
<evidence type="ECO:0000259" key="6">
    <source>
        <dbReference type="PROSITE" id="PS51201"/>
    </source>
</evidence>
<dbReference type="AlphaFoldDB" id="A0A3S7UVD2"/>
<dbReference type="InterPro" id="IPR003148">
    <property type="entry name" value="RCK_N"/>
</dbReference>
<proteinExistence type="predicted"/>
<evidence type="ECO:0000256" key="4">
    <source>
        <dbReference type="ARBA" id="ARBA00023065"/>
    </source>
</evidence>
<name>A0A3S7UVD2_9BACT</name>
<dbReference type="PANTHER" id="PTHR43833:SF5">
    <property type="entry name" value="TRK SYSTEM POTASSIUM UPTAKE PROTEIN TRKA"/>
    <property type="match status" value="1"/>
</dbReference>
<evidence type="ECO:0000256" key="2">
    <source>
        <dbReference type="ARBA" id="ARBA00022538"/>
    </source>
</evidence>
<dbReference type="Pfam" id="PF02254">
    <property type="entry name" value="TrkA_N"/>
    <property type="match status" value="2"/>
</dbReference>
<dbReference type="PANTHER" id="PTHR43833">
    <property type="entry name" value="POTASSIUM CHANNEL PROTEIN 2-RELATED-RELATED"/>
    <property type="match status" value="1"/>
</dbReference>